<dbReference type="Proteomes" id="UP000681290">
    <property type="component" value="Unassembled WGS sequence"/>
</dbReference>
<keyword evidence="2" id="KW-1185">Reference proteome</keyword>
<evidence type="ECO:0008006" key="3">
    <source>
        <dbReference type="Google" id="ProtNLM"/>
    </source>
</evidence>
<comment type="caution">
    <text evidence="1">The sequence shown here is derived from an EMBL/GenBank/DDBJ whole genome shotgun (WGS) entry which is preliminary data.</text>
</comment>
<organism evidence="1 2">
    <name type="scientific">Paenibacillus woosongensis</name>
    <dbReference type="NCBI Taxonomy" id="307580"/>
    <lineage>
        <taxon>Bacteria</taxon>
        <taxon>Bacillati</taxon>
        <taxon>Bacillota</taxon>
        <taxon>Bacilli</taxon>
        <taxon>Bacillales</taxon>
        <taxon>Paenibacillaceae</taxon>
        <taxon>Paenibacillus</taxon>
    </lineage>
</organism>
<dbReference type="EMBL" id="BOSM01000004">
    <property type="protein sequence ID" value="GIP59084.1"/>
    <property type="molecule type" value="Genomic_DNA"/>
</dbReference>
<gene>
    <name evidence="1" type="ORF">J15TS10_28980</name>
</gene>
<proteinExistence type="predicted"/>
<accession>A0ABQ4MT35</accession>
<reference evidence="1 2" key="1">
    <citation type="submission" date="2021-03" db="EMBL/GenBank/DDBJ databases">
        <title>Antimicrobial resistance genes in bacteria isolated from Japanese honey, and their potential for conferring macrolide and lincosamide resistance in the American foulbrood pathogen Paenibacillus larvae.</title>
        <authorList>
            <person name="Okamoto M."/>
            <person name="Kumagai M."/>
            <person name="Kanamori H."/>
            <person name="Takamatsu D."/>
        </authorList>
    </citation>
    <scope>NUCLEOTIDE SEQUENCE [LARGE SCALE GENOMIC DNA]</scope>
    <source>
        <strain evidence="1 2">J15TS10</strain>
    </source>
</reference>
<protein>
    <recommendedName>
        <fullName evidence="3">Metallo-beta-lactamase domain-containing protein</fullName>
    </recommendedName>
</protein>
<name>A0ABQ4MT35_9BACL</name>
<evidence type="ECO:0000313" key="1">
    <source>
        <dbReference type="EMBL" id="GIP59084.1"/>
    </source>
</evidence>
<evidence type="ECO:0000313" key="2">
    <source>
        <dbReference type="Proteomes" id="UP000681290"/>
    </source>
</evidence>
<sequence length="58" mass="6664">MIPIHWAAFQLAPHGWLDPIHRVLIAAKQRSIKIAIPRMGESVSLGGDHYPIHEWWSK</sequence>